<gene>
    <name evidence="1" type="ORF">HHSLTHF2_25220</name>
</gene>
<protein>
    <recommendedName>
        <fullName evidence="3">DUF2256 domain-containing protein</fullName>
    </recommendedName>
</protein>
<evidence type="ECO:0000313" key="1">
    <source>
        <dbReference type="EMBL" id="BCB08632.1"/>
    </source>
</evidence>
<dbReference type="EMBL" id="AP022843">
    <property type="protein sequence ID" value="BCB08632.1"/>
    <property type="molecule type" value="Genomic_DNA"/>
</dbReference>
<dbReference type="AlphaFoldDB" id="A0A6F8U581"/>
<dbReference type="Pfam" id="PF10013">
    <property type="entry name" value="DUF2256"/>
    <property type="match status" value="1"/>
</dbReference>
<name>A0A6F8U581_9GAMM</name>
<sequence length="63" mass="7919">MQRKRDLPQKECVQCQRPFAWRKKWARCWDEVRHCSERCRREAKQANAFKKHALKRQMHEQHD</sequence>
<keyword evidence="2" id="KW-1185">Reference proteome</keyword>
<proteinExistence type="predicted"/>
<dbReference type="RefSeq" id="WP_172421381.1">
    <property type="nucleotide sequence ID" value="NZ_AP022843.1"/>
</dbReference>
<accession>A0A6F8U581</accession>
<dbReference type="Proteomes" id="UP000502259">
    <property type="component" value="Chromosome"/>
</dbReference>
<organism evidence="1 2">
    <name type="scientific">Halomonas hydrothermalis</name>
    <dbReference type="NCBI Taxonomy" id="115561"/>
    <lineage>
        <taxon>Bacteria</taxon>
        <taxon>Pseudomonadati</taxon>
        <taxon>Pseudomonadota</taxon>
        <taxon>Gammaproteobacteria</taxon>
        <taxon>Oceanospirillales</taxon>
        <taxon>Halomonadaceae</taxon>
        <taxon>Halomonas</taxon>
    </lineage>
</organism>
<dbReference type="PANTHER" id="PTHR37463:SF1">
    <property type="entry name" value="DUF2256 DOMAIN-CONTAINING PROTEIN"/>
    <property type="match status" value="1"/>
</dbReference>
<evidence type="ECO:0008006" key="3">
    <source>
        <dbReference type="Google" id="ProtNLM"/>
    </source>
</evidence>
<evidence type="ECO:0000313" key="2">
    <source>
        <dbReference type="Proteomes" id="UP000502259"/>
    </source>
</evidence>
<dbReference type="PANTHER" id="PTHR37463">
    <property type="entry name" value="GSL3115 PROTEIN"/>
    <property type="match status" value="1"/>
</dbReference>
<reference evidence="1 2" key="1">
    <citation type="submission" date="2020-03" db="EMBL/GenBank/DDBJ databases">
        <title>Complete Genome Sequence of Halomonas hydrothermalis Strain Slthf2, Halophilic Bacterium Isolated from Deep-Sea Hydrothermal-Vent Environments.</title>
        <authorList>
            <person name="Takeyama N."/>
            <person name="Huang M."/>
            <person name="Sato K."/>
            <person name="Galipon J."/>
            <person name="Arakawa K."/>
        </authorList>
    </citation>
    <scope>NUCLEOTIDE SEQUENCE [LARGE SCALE GENOMIC DNA]</scope>
    <source>
        <strain evidence="1 2">Slthf2</strain>
    </source>
</reference>
<dbReference type="InterPro" id="IPR017136">
    <property type="entry name" value="UCP037205"/>
</dbReference>